<evidence type="ECO:0000259" key="3">
    <source>
        <dbReference type="Pfam" id="PF00078"/>
    </source>
</evidence>
<dbReference type="EMBL" id="JAMKFB020000016">
    <property type="protein sequence ID" value="KAL0172769.1"/>
    <property type="molecule type" value="Genomic_DNA"/>
</dbReference>
<dbReference type="PANTHER" id="PTHR33064">
    <property type="entry name" value="POL PROTEIN"/>
    <property type="match status" value="1"/>
</dbReference>
<proteinExistence type="inferred from homology"/>
<dbReference type="Proteomes" id="UP001529510">
    <property type="component" value="Unassembled WGS sequence"/>
</dbReference>
<dbReference type="PANTHER" id="PTHR33064:SF37">
    <property type="entry name" value="RIBONUCLEASE H"/>
    <property type="match status" value="1"/>
</dbReference>
<reference evidence="4 5" key="1">
    <citation type="submission" date="2024-05" db="EMBL/GenBank/DDBJ databases">
        <title>Genome sequencing and assembly of Indian major carp, Cirrhinus mrigala (Hamilton, 1822).</title>
        <authorList>
            <person name="Mohindra V."/>
            <person name="Chowdhury L.M."/>
            <person name="Lal K."/>
            <person name="Jena J.K."/>
        </authorList>
    </citation>
    <scope>NUCLEOTIDE SEQUENCE [LARGE SCALE GENOMIC DNA]</scope>
    <source>
        <strain evidence="4">CM1030</strain>
        <tissue evidence="4">Blood</tissue>
    </source>
</reference>
<dbReference type="InterPro" id="IPR043128">
    <property type="entry name" value="Rev_trsase/Diguanyl_cyclase"/>
</dbReference>
<comment type="caution">
    <text evidence="4">The sequence shown here is derived from an EMBL/GenBank/DDBJ whole genome shotgun (WGS) entry which is preliminary data.</text>
</comment>
<sequence>MEEIFWDMLHKFVVVYIDDILIYSCILSKHHRHVIQVLQHLREYNLFLKLEKWEFLGYLLTPEGVYMGQGKVLAVQNWPKPNNIKELQRFLRFANFYQLFITDYSQLSAPLPPLPKTQVYVLDT</sequence>
<dbReference type="SUPFAM" id="SSF56672">
    <property type="entry name" value="DNA/RNA polymerases"/>
    <property type="match status" value="1"/>
</dbReference>
<gene>
    <name evidence="4" type="ORF">M9458_033080</name>
</gene>
<dbReference type="GO" id="GO:0004523">
    <property type="term" value="F:RNA-DNA hybrid ribonuclease activity"/>
    <property type="evidence" value="ECO:0007669"/>
    <property type="project" value="UniProtKB-EC"/>
</dbReference>
<accession>A0ABD0PFC0</accession>
<dbReference type="EC" id="3.1.26.4" evidence="2"/>
<dbReference type="InterPro" id="IPR051320">
    <property type="entry name" value="Viral_Replic_Matur_Polypro"/>
</dbReference>
<dbReference type="InterPro" id="IPR043502">
    <property type="entry name" value="DNA/RNA_pol_sf"/>
</dbReference>
<dbReference type="InterPro" id="IPR000477">
    <property type="entry name" value="RT_dom"/>
</dbReference>
<feature type="domain" description="Reverse transcriptase" evidence="3">
    <location>
        <begin position="2"/>
        <end position="56"/>
    </location>
</feature>
<evidence type="ECO:0000313" key="4">
    <source>
        <dbReference type="EMBL" id="KAL0172769.1"/>
    </source>
</evidence>
<comment type="similarity">
    <text evidence="1">Belongs to the beta type-B retroviral polymerase family. HERV class-II K(HML-2) pol subfamily.</text>
</comment>
<organism evidence="4 5">
    <name type="scientific">Cirrhinus mrigala</name>
    <name type="common">Mrigala</name>
    <dbReference type="NCBI Taxonomy" id="683832"/>
    <lineage>
        <taxon>Eukaryota</taxon>
        <taxon>Metazoa</taxon>
        <taxon>Chordata</taxon>
        <taxon>Craniata</taxon>
        <taxon>Vertebrata</taxon>
        <taxon>Euteleostomi</taxon>
        <taxon>Actinopterygii</taxon>
        <taxon>Neopterygii</taxon>
        <taxon>Teleostei</taxon>
        <taxon>Ostariophysi</taxon>
        <taxon>Cypriniformes</taxon>
        <taxon>Cyprinidae</taxon>
        <taxon>Labeoninae</taxon>
        <taxon>Labeonini</taxon>
        <taxon>Cirrhinus</taxon>
    </lineage>
</organism>
<dbReference type="Gene3D" id="3.30.70.270">
    <property type="match status" value="2"/>
</dbReference>
<evidence type="ECO:0000313" key="5">
    <source>
        <dbReference type="Proteomes" id="UP001529510"/>
    </source>
</evidence>
<dbReference type="AlphaFoldDB" id="A0ABD0PFC0"/>
<protein>
    <recommendedName>
        <fullName evidence="2">ribonuclease H</fullName>
        <ecNumber evidence="2">3.1.26.4</ecNumber>
    </recommendedName>
</protein>
<dbReference type="Pfam" id="PF00078">
    <property type="entry name" value="RVT_1"/>
    <property type="match status" value="1"/>
</dbReference>
<evidence type="ECO:0000256" key="1">
    <source>
        <dbReference type="ARBA" id="ARBA00010879"/>
    </source>
</evidence>
<evidence type="ECO:0000256" key="2">
    <source>
        <dbReference type="ARBA" id="ARBA00012180"/>
    </source>
</evidence>
<keyword evidence="5" id="KW-1185">Reference proteome</keyword>
<name>A0ABD0PFC0_CIRMR</name>